<reference evidence="7" key="1">
    <citation type="submission" date="2016-10" db="EMBL/GenBank/DDBJ databases">
        <authorList>
            <person name="Varghese N."/>
            <person name="Submissions S."/>
        </authorList>
    </citation>
    <scope>NUCLEOTIDE SEQUENCE [LARGE SCALE GENOMIC DNA]</scope>
    <source>
        <strain evidence="7">DSM 17875</strain>
    </source>
</reference>
<dbReference type="InterPro" id="IPR001383">
    <property type="entry name" value="Ribosomal_bL28_bact-type"/>
</dbReference>
<dbReference type="InterPro" id="IPR026569">
    <property type="entry name" value="Ribosomal_bL28"/>
</dbReference>
<organism evidence="6 7">
    <name type="scientific">Pseudomonas pohangensis</name>
    <dbReference type="NCBI Taxonomy" id="364197"/>
    <lineage>
        <taxon>Bacteria</taxon>
        <taxon>Pseudomonadati</taxon>
        <taxon>Pseudomonadota</taxon>
        <taxon>Gammaproteobacteria</taxon>
        <taxon>Pseudomonadales</taxon>
        <taxon>Pseudomonadaceae</taxon>
        <taxon>Pseudomonas</taxon>
    </lineage>
</organism>
<keyword evidence="7" id="KW-1185">Reference proteome</keyword>
<evidence type="ECO:0000313" key="7">
    <source>
        <dbReference type="Proteomes" id="UP000243232"/>
    </source>
</evidence>
<dbReference type="Gene3D" id="2.30.170.40">
    <property type="entry name" value="Ribosomal protein L28/L24"/>
    <property type="match status" value="1"/>
</dbReference>
<keyword evidence="3 5" id="KW-0687">Ribonucleoprotein</keyword>
<dbReference type="FunFam" id="2.30.170.40:FF:000001">
    <property type="entry name" value="50S ribosomal protein L28"/>
    <property type="match status" value="1"/>
</dbReference>
<dbReference type="GO" id="GO:0022625">
    <property type="term" value="C:cytosolic large ribosomal subunit"/>
    <property type="evidence" value="ECO:0007669"/>
    <property type="project" value="TreeGrafter"/>
</dbReference>
<evidence type="ECO:0000256" key="5">
    <source>
        <dbReference type="HAMAP-Rule" id="MF_00373"/>
    </source>
</evidence>
<sequence length="78" mass="9076">MSRVCQVTGKGPVTGNNISHAHNKTRRRFLPNLQHHRFWVETENRFVRLRVSTKGMRIIDKRGIDVVLTELRARGVKV</sequence>
<dbReference type="GO" id="GO:0003735">
    <property type="term" value="F:structural constituent of ribosome"/>
    <property type="evidence" value="ECO:0007669"/>
    <property type="project" value="InterPro"/>
</dbReference>
<comment type="similarity">
    <text evidence="1 5">Belongs to the bacterial ribosomal protein bL28 family.</text>
</comment>
<dbReference type="Pfam" id="PF00830">
    <property type="entry name" value="Ribosomal_L28"/>
    <property type="match status" value="1"/>
</dbReference>
<dbReference type="Proteomes" id="UP000243232">
    <property type="component" value="Chromosome I"/>
</dbReference>
<dbReference type="GO" id="GO:0006412">
    <property type="term" value="P:translation"/>
    <property type="evidence" value="ECO:0007669"/>
    <property type="project" value="UniProtKB-UniRule"/>
</dbReference>
<dbReference type="STRING" id="364197.SAMN05216296_3471"/>
<gene>
    <name evidence="5" type="primary">rpmB</name>
    <name evidence="6" type="ORF">SAMN05216296_3471</name>
</gene>
<evidence type="ECO:0000256" key="3">
    <source>
        <dbReference type="ARBA" id="ARBA00023274"/>
    </source>
</evidence>
<evidence type="ECO:0000256" key="2">
    <source>
        <dbReference type="ARBA" id="ARBA00022980"/>
    </source>
</evidence>
<dbReference type="RefSeq" id="WP_090198316.1">
    <property type="nucleotide sequence ID" value="NZ_LT629785.1"/>
</dbReference>
<dbReference type="InterPro" id="IPR034704">
    <property type="entry name" value="Ribosomal_bL28/bL31-like_sf"/>
</dbReference>
<evidence type="ECO:0000313" key="6">
    <source>
        <dbReference type="EMBL" id="SDU38683.1"/>
    </source>
</evidence>
<dbReference type="PANTHER" id="PTHR13528">
    <property type="entry name" value="39S RIBOSOMAL PROTEIN L28, MITOCHONDRIAL"/>
    <property type="match status" value="1"/>
</dbReference>
<name>A0A1H2I3G7_9PSED</name>
<dbReference type="NCBIfam" id="TIGR00009">
    <property type="entry name" value="L28"/>
    <property type="match status" value="1"/>
</dbReference>
<dbReference type="SUPFAM" id="SSF143800">
    <property type="entry name" value="L28p-like"/>
    <property type="match status" value="1"/>
</dbReference>
<dbReference type="OrthoDB" id="9805609at2"/>
<dbReference type="EMBL" id="LT629785">
    <property type="protein sequence ID" value="SDU38683.1"/>
    <property type="molecule type" value="Genomic_DNA"/>
</dbReference>
<keyword evidence="2 5" id="KW-0689">Ribosomal protein</keyword>
<dbReference type="HAMAP" id="MF_00373">
    <property type="entry name" value="Ribosomal_bL28"/>
    <property type="match status" value="1"/>
</dbReference>
<dbReference type="PANTHER" id="PTHR13528:SF2">
    <property type="entry name" value="LARGE RIBOSOMAL SUBUNIT PROTEIN BL28M"/>
    <property type="match status" value="1"/>
</dbReference>
<accession>A0A1H2I3G7</accession>
<evidence type="ECO:0000256" key="4">
    <source>
        <dbReference type="ARBA" id="ARBA00035174"/>
    </source>
</evidence>
<proteinExistence type="inferred from homology"/>
<dbReference type="InterPro" id="IPR037147">
    <property type="entry name" value="Ribosomal_bL28_sf"/>
</dbReference>
<dbReference type="AlphaFoldDB" id="A0A1H2I3G7"/>
<protein>
    <recommendedName>
        <fullName evidence="4 5">Large ribosomal subunit protein bL28</fullName>
    </recommendedName>
</protein>
<evidence type="ECO:0000256" key="1">
    <source>
        <dbReference type="ARBA" id="ARBA00008760"/>
    </source>
</evidence>